<dbReference type="KEGG" id="stui:GCM10017668_04770"/>
<dbReference type="AlphaFoldDB" id="A0A7G1NAP6"/>
<dbReference type="SUPFAM" id="SSF51735">
    <property type="entry name" value="NAD(P)-binding Rossmann-fold domains"/>
    <property type="match status" value="1"/>
</dbReference>
<evidence type="ECO:0008006" key="4">
    <source>
        <dbReference type="Google" id="ProtNLM"/>
    </source>
</evidence>
<reference evidence="2 3" key="1">
    <citation type="journal article" date="2014" name="Int. J. Syst. Evol. Microbiol.">
        <title>Complete genome sequence of Corynebacterium casei LMG S-19264T (=DSM 44701T), isolated from a smear-ripened cheese.</title>
        <authorList>
            <consortium name="US DOE Joint Genome Institute (JGI-PGF)"/>
            <person name="Walter F."/>
            <person name="Albersmeier A."/>
            <person name="Kalinowski J."/>
            <person name="Ruckert C."/>
        </authorList>
    </citation>
    <scope>NUCLEOTIDE SEQUENCE [LARGE SCALE GENOMIC DNA]</scope>
    <source>
        <strain evidence="2 3">JCM 4255</strain>
    </source>
</reference>
<proteinExistence type="predicted"/>
<organism evidence="2 3">
    <name type="scientific">Streptomyces tuirus</name>
    <dbReference type="NCBI Taxonomy" id="68278"/>
    <lineage>
        <taxon>Bacteria</taxon>
        <taxon>Bacillati</taxon>
        <taxon>Actinomycetota</taxon>
        <taxon>Actinomycetes</taxon>
        <taxon>Kitasatosporales</taxon>
        <taxon>Streptomycetaceae</taxon>
        <taxon>Streptomyces</taxon>
    </lineage>
</organism>
<dbReference type="Gene3D" id="3.40.50.720">
    <property type="entry name" value="NAD(P)-binding Rossmann-like Domain"/>
    <property type="match status" value="1"/>
</dbReference>
<gene>
    <name evidence="2" type="ORF">GCM10017668_04770</name>
</gene>
<sequence>MIPEGLTSSSRCERTKPETGGAPRTTTTGHAGVLRQGVDALAARGTLVVVGAPPFGTEVALDVNGLLGGKRIVGLTFGDSETRTMIPALVHLLKDGRLPLHRLISTHPFEDIDRAVQDMRSARRSSRS</sequence>
<protein>
    <recommendedName>
        <fullName evidence="4">Alcohol dehydrogenase-like C-terminal domain-containing protein</fullName>
    </recommendedName>
</protein>
<feature type="region of interest" description="Disordered" evidence="1">
    <location>
        <begin position="1"/>
        <end position="31"/>
    </location>
</feature>
<feature type="compositionally biased region" description="Polar residues" evidence="1">
    <location>
        <begin position="1"/>
        <end position="10"/>
    </location>
</feature>
<dbReference type="EMBL" id="AP023439">
    <property type="protein sequence ID" value="BCL18634.1"/>
    <property type="molecule type" value="Genomic_DNA"/>
</dbReference>
<dbReference type="Gene3D" id="3.90.180.10">
    <property type="entry name" value="Medium-chain alcohol dehydrogenases, catalytic domain"/>
    <property type="match status" value="1"/>
</dbReference>
<name>A0A7G1NAP6_9ACTN</name>
<evidence type="ECO:0000256" key="1">
    <source>
        <dbReference type="SAM" id="MobiDB-lite"/>
    </source>
</evidence>
<evidence type="ECO:0000313" key="3">
    <source>
        <dbReference type="Proteomes" id="UP000516373"/>
    </source>
</evidence>
<dbReference type="InterPro" id="IPR036291">
    <property type="entry name" value="NAD(P)-bd_dom_sf"/>
</dbReference>
<accession>A0A7G1NAP6</accession>
<evidence type="ECO:0000313" key="2">
    <source>
        <dbReference type="EMBL" id="BCL18634.1"/>
    </source>
</evidence>
<dbReference type="Proteomes" id="UP000516373">
    <property type="component" value="Chromosome"/>
</dbReference>